<dbReference type="InterPro" id="IPR002347">
    <property type="entry name" value="SDR_fam"/>
</dbReference>
<dbReference type="AlphaFoldDB" id="A0A248TNL4"/>
<protein>
    <submittedName>
        <fullName evidence="5">3-oxoacyl-ACP reductase</fullName>
    </submittedName>
</protein>
<dbReference type="SMART" id="SM00822">
    <property type="entry name" value="PKS_KR"/>
    <property type="match status" value="1"/>
</dbReference>
<keyword evidence="3" id="KW-0560">Oxidoreductase</keyword>
<dbReference type="InterPro" id="IPR050259">
    <property type="entry name" value="SDR"/>
</dbReference>
<evidence type="ECO:0000256" key="1">
    <source>
        <dbReference type="ARBA" id="ARBA00006484"/>
    </source>
</evidence>
<gene>
    <name evidence="5" type="ORF">CKF48_22300</name>
</gene>
<dbReference type="RefSeq" id="WP_095373360.1">
    <property type="nucleotide sequence ID" value="NZ_CP022983.1"/>
</dbReference>
<evidence type="ECO:0000259" key="4">
    <source>
        <dbReference type="SMART" id="SM00822"/>
    </source>
</evidence>
<dbReference type="Proteomes" id="UP000215137">
    <property type="component" value="Chromosome"/>
</dbReference>
<dbReference type="NCBIfam" id="NF009466">
    <property type="entry name" value="PRK12826.1-2"/>
    <property type="match status" value="1"/>
</dbReference>
<dbReference type="Pfam" id="PF13561">
    <property type="entry name" value="adh_short_C2"/>
    <property type="match status" value="1"/>
</dbReference>
<reference evidence="5 6" key="1">
    <citation type="submission" date="2017-08" db="EMBL/GenBank/DDBJ databases">
        <title>Complete Genome Sequence of Bacillus kochii Oregon-R-modENCODE STRAIN BDGP4, isolated from Drosophila melanogaster gut.</title>
        <authorList>
            <person name="Wan K.H."/>
            <person name="Yu C."/>
            <person name="Park S."/>
            <person name="Hammonds A.S."/>
            <person name="Booth B.W."/>
            <person name="Celniker S.E."/>
        </authorList>
    </citation>
    <scope>NUCLEOTIDE SEQUENCE [LARGE SCALE GENOMIC DNA]</scope>
    <source>
        <strain evidence="5 6">BDGP4</strain>
    </source>
</reference>
<dbReference type="KEGG" id="bko:CKF48_22300"/>
<dbReference type="InterPro" id="IPR036291">
    <property type="entry name" value="NAD(P)-bd_dom_sf"/>
</dbReference>
<dbReference type="GO" id="GO:0032787">
    <property type="term" value="P:monocarboxylic acid metabolic process"/>
    <property type="evidence" value="ECO:0007669"/>
    <property type="project" value="UniProtKB-ARBA"/>
</dbReference>
<keyword evidence="2" id="KW-0521">NADP</keyword>
<dbReference type="Gene3D" id="3.40.50.720">
    <property type="entry name" value="NAD(P)-binding Rossmann-like Domain"/>
    <property type="match status" value="1"/>
</dbReference>
<dbReference type="NCBIfam" id="NF005559">
    <property type="entry name" value="PRK07231.1"/>
    <property type="match status" value="1"/>
</dbReference>
<dbReference type="EMBL" id="CP022983">
    <property type="protein sequence ID" value="ASV69796.1"/>
    <property type="molecule type" value="Genomic_DNA"/>
</dbReference>
<dbReference type="GO" id="GO:0016491">
    <property type="term" value="F:oxidoreductase activity"/>
    <property type="evidence" value="ECO:0007669"/>
    <property type="project" value="UniProtKB-KW"/>
</dbReference>
<evidence type="ECO:0000313" key="5">
    <source>
        <dbReference type="EMBL" id="ASV69796.1"/>
    </source>
</evidence>
<feature type="domain" description="Ketoreductase" evidence="4">
    <location>
        <begin position="6"/>
        <end position="189"/>
    </location>
</feature>
<dbReference type="PRINTS" id="PR00081">
    <property type="entry name" value="GDHRDH"/>
</dbReference>
<evidence type="ECO:0000256" key="2">
    <source>
        <dbReference type="ARBA" id="ARBA00022857"/>
    </source>
</evidence>
<dbReference type="SUPFAM" id="SSF51735">
    <property type="entry name" value="NAD(P)-binding Rossmann-fold domains"/>
    <property type="match status" value="1"/>
</dbReference>
<dbReference type="InterPro" id="IPR057326">
    <property type="entry name" value="KR_dom"/>
</dbReference>
<accession>A0A248TNL4</accession>
<dbReference type="InterPro" id="IPR020904">
    <property type="entry name" value="Sc_DH/Rdtase_CS"/>
</dbReference>
<comment type="similarity">
    <text evidence="1">Belongs to the short-chain dehydrogenases/reductases (SDR) family.</text>
</comment>
<dbReference type="PANTHER" id="PTHR42879:SF2">
    <property type="entry name" value="3-OXOACYL-[ACYL-CARRIER-PROTEIN] REDUCTASE FABG"/>
    <property type="match status" value="1"/>
</dbReference>
<dbReference type="CDD" id="cd05333">
    <property type="entry name" value="BKR_SDR_c"/>
    <property type="match status" value="1"/>
</dbReference>
<dbReference type="NCBIfam" id="NF004198">
    <property type="entry name" value="PRK05653.1-3"/>
    <property type="match status" value="1"/>
</dbReference>
<evidence type="ECO:0000313" key="6">
    <source>
        <dbReference type="Proteomes" id="UP000215137"/>
    </source>
</evidence>
<dbReference type="OrthoDB" id="9803333at2"/>
<dbReference type="PROSITE" id="PS00061">
    <property type="entry name" value="ADH_SHORT"/>
    <property type="match status" value="1"/>
</dbReference>
<dbReference type="PRINTS" id="PR00080">
    <property type="entry name" value="SDRFAMILY"/>
</dbReference>
<proteinExistence type="inferred from homology"/>
<name>A0A248TNL4_9BACI</name>
<dbReference type="FunFam" id="3.40.50.720:FF:000115">
    <property type="entry name" value="3-oxoacyl-[acyl-carrier-protein] reductase FabG"/>
    <property type="match status" value="1"/>
</dbReference>
<dbReference type="PANTHER" id="PTHR42879">
    <property type="entry name" value="3-OXOACYL-(ACYL-CARRIER-PROTEIN) REDUCTASE"/>
    <property type="match status" value="1"/>
</dbReference>
<organism evidence="5 6">
    <name type="scientific">Cytobacillus kochii</name>
    <dbReference type="NCBI Taxonomy" id="859143"/>
    <lineage>
        <taxon>Bacteria</taxon>
        <taxon>Bacillati</taxon>
        <taxon>Bacillota</taxon>
        <taxon>Bacilli</taxon>
        <taxon>Bacillales</taxon>
        <taxon>Bacillaceae</taxon>
        <taxon>Cytobacillus</taxon>
    </lineage>
</organism>
<sequence>MDLKNKVAIVTGAGKGIGREISLLLAQHGAQIVVGDLNVEACESVVNEIEKVGSRGLAVKVDVAKKESVDELFSKTISHFGDIDVLVNNAGITRDAMLHKMTEEQFDQVIQVHMKGTFLCMQAAALHMRKQEKGKIVNISSIAGKVGNMGQVNYAGAKAGIVGMTKAAAKELAKFQVNVNAIQPGFIETDMTKAIPDKLKELKIAEIPMQKVGQPLDIAKAVVFLSSNYADYITGNVIEVTGGRYM</sequence>
<keyword evidence="6" id="KW-1185">Reference proteome</keyword>
<evidence type="ECO:0000256" key="3">
    <source>
        <dbReference type="ARBA" id="ARBA00023002"/>
    </source>
</evidence>